<keyword evidence="1" id="KW-0175">Coiled coil</keyword>
<evidence type="ECO:0000256" key="1">
    <source>
        <dbReference type="SAM" id="Coils"/>
    </source>
</evidence>
<reference evidence="2 3" key="1">
    <citation type="submission" date="2024-02" db="EMBL/GenBank/DDBJ databases">
        <title>A draft genome for the cacao thread blight pathogen Marasmius crinis-equi.</title>
        <authorList>
            <person name="Cohen S.P."/>
            <person name="Baruah I.K."/>
            <person name="Amoako-Attah I."/>
            <person name="Bukari Y."/>
            <person name="Meinhardt L.W."/>
            <person name="Bailey B.A."/>
        </authorList>
    </citation>
    <scope>NUCLEOTIDE SEQUENCE [LARGE SCALE GENOMIC DNA]</scope>
    <source>
        <strain evidence="2 3">GH-76</strain>
    </source>
</reference>
<organism evidence="2 3">
    <name type="scientific">Marasmius crinis-equi</name>
    <dbReference type="NCBI Taxonomy" id="585013"/>
    <lineage>
        <taxon>Eukaryota</taxon>
        <taxon>Fungi</taxon>
        <taxon>Dikarya</taxon>
        <taxon>Basidiomycota</taxon>
        <taxon>Agaricomycotina</taxon>
        <taxon>Agaricomycetes</taxon>
        <taxon>Agaricomycetidae</taxon>
        <taxon>Agaricales</taxon>
        <taxon>Marasmiineae</taxon>
        <taxon>Marasmiaceae</taxon>
        <taxon>Marasmius</taxon>
    </lineage>
</organism>
<comment type="caution">
    <text evidence="2">The sequence shown here is derived from an EMBL/GenBank/DDBJ whole genome shotgun (WGS) entry which is preliminary data.</text>
</comment>
<accession>A0ABR3ENP4</accession>
<dbReference type="Proteomes" id="UP001465976">
    <property type="component" value="Unassembled WGS sequence"/>
</dbReference>
<evidence type="ECO:0000313" key="3">
    <source>
        <dbReference type="Proteomes" id="UP001465976"/>
    </source>
</evidence>
<name>A0ABR3ENP4_9AGAR</name>
<keyword evidence="3" id="KW-1185">Reference proteome</keyword>
<dbReference type="SUPFAM" id="SSF52047">
    <property type="entry name" value="RNI-like"/>
    <property type="match status" value="1"/>
</dbReference>
<evidence type="ECO:0008006" key="4">
    <source>
        <dbReference type="Google" id="ProtNLM"/>
    </source>
</evidence>
<sequence length="569" mass="62988">MESHGAGAAHSEAACPKCHFDLQSSQHHIRGPPAALYSHLLRVNLCPSQELSTLKAGLFEAKAQLSLVSDTINRLQATLVALEAEKRRIEGVVRKYRSIMRPVHTLPIEILARIFSVASKQSAVPYDSVGLVTGPPSSLIPSRPPWILSQVCRSWRQLALDTSSLWSFVSFNFLAGRTSVLHAQCHRLQLQLRRAANRPLDIITTTSTSDSTTIHRLLFPLCSSSPNWRRLCIELNDAVFLPVLTSISGRLQGLESLDLHLIAPITHDIDCFQFAPRLVRLSLSGGRRLGSTIGNRHSIKLPYHQITRYCWQDDDSDNFHDMNPNADSLGSFPLAQFTLRKMSHLRFCCLYLHSRGNLSQYKRQQSAQGFTGGSLKVSFHHLVGLELHAIDMQTGIHEVLPWIVNAPSLEKLTIFSSGPDRASLSAFLTHPQRLTSLLIPMVEMPPDEFSAVLSRLVALKDLSFGVAGGITDGHISLFLPTRPGTSDFSIVPKLENLTLLAIPDTQSSYSEDTLLDMLEARWWAPPPASGLAPGCCRLLSVNLDKPVESEAGRQFLDWLRVEGLRVGIP</sequence>
<evidence type="ECO:0000313" key="2">
    <source>
        <dbReference type="EMBL" id="KAL0564487.1"/>
    </source>
</evidence>
<dbReference type="Gene3D" id="3.80.10.10">
    <property type="entry name" value="Ribonuclease Inhibitor"/>
    <property type="match status" value="1"/>
</dbReference>
<proteinExistence type="predicted"/>
<gene>
    <name evidence="2" type="ORF">V5O48_017559</name>
</gene>
<protein>
    <recommendedName>
        <fullName evidence="4">F-box domain-containing protein</fullName>
    </recommendedName>
</protein>
<feature type="coiled-coil region" evidence="1">
    <location>
        <begin position="65"/>
        <end position="92"/>
    </location>
</feature>
<dbReference type="InterPro" id="IPR032675">
    <property type="entry name" value="LRR_dom_sf"/>
</dbReference>
<dbReference type="Gene3D" id="1.20.1280.50">
    <property type="match status" value="1"/>
</dbReference>
<dbReference type="EMBL" id="JBAHYK010002756">
    <property type="protein sequence ID" value="KAL0564487.1"/>
    <property type="molecule type" value="Genomic_DNA"/>
</dbReference>